<dbReference type="OrthoDB" id="9814202at2"/>
<feature type="transmembrane region" description="Helical" evidence="8">
    <location>
        <begin position="290"/>
        <end position="307"/>
    </location>
</feature>
<comment type="subcellular location">
    <subcellularLocation>
        <location evidence="1">Membrane</location>
        <topology evidence="1">Multi-pass membrane protein</topology>
    </subcellularLocation>
</comment>
<name>A0A4Y8RQ90_9HYPH</name>
<sequence length="457" mass="47550">MDQQLIELGQKVAALEAGTKMSDTVNMEIFYWWCTALMITIHAGFLAYEMGASRAKNVLAAGTKNLLAFAFVVPTFFFFGWWIYNAFPGGLTIAEGSEVALPWSSAMGPNLADNATGVFWAAFALFAATTASIMSGAVIERIRLTAFLVLAIILGSVVWILAAAWGWHPSGWLTTEFGFHDVGAAGCVHLVAGAFTLGVLINLGPRIGKFEPDGTPNALKAHSVPLTVVGLMLIIVGFFGFLGGCIIYNAGAQWTNIFGQPATLSSFAFNTVMAFAGGIIGGWVKTRDPFWMMSCGLVGIISAASGLDVWYPPLAFTIAVVAGFVAPMIATAVERAGIDDAVGAVAVHGAGGAMGLLAVGLFAAGYPNMGEMPPVSLMGQLVGLVVMGLLGFVPGYAISAVMKATGYLRVPRDVEIMGLDLVEVPIEAYPEGMVRPAAPIISPAGPSAGTAAAVPAE</sequence>
<dbReference type="SUPFAM" id="SSF111352">
    <property type="entry name" value="Ammonium transporter"/>
    <property type="match status" value="1"/>
</dbReference>
<keyword evidence="6 8" id="KW-0472">Membrane</keyword>
<evidence type="ECO:0000256" key="8">
    <source>
        <dbReference type="SAM" id="Phobius"/>
    </source>
</evidence>
<evidence type="ECO:0000256" key="1">
    <source>
        <dbReference type="ARBA" id="ARBA00004141"/>
    </source>
</evidence>
<evidence type="ECO:0000256" key="2">
    <source>
        <dbReference type="ARBA" id="ARBA00005887"/>
    </source>
</evidence>
<feature type="domain" description="Ammonium transporter AmtB-like" evidence="9">
    <location>
        <begin position="30"/>
        <end position="424"/>
    </location>
</feature>
<feature type="transmembrane region" description="Helical" evidence="8">
    <location>
        <begin position="66"/>
        <end position="84"/>
    </location>
</feature>
<feature type="transmembrane region" description="Helical" evidence="8">
    <location>
        <begin position="313"/>
        <end position="333"/>
    </location>
</feature>
<feature type="transmembrane region" description="Helical" evidence="8">
    <location>
        <begin position="262"/>
        <end position="283"/>
    </location>
</feature>
<dbReference type="PANTHER" id="PTHR11730:SF6">
    <property type="entry name" value="AMMONIUM TRANSPORTER"/>
    <property type="match status" value="1"/>
</dbReference>
<dbReference type="GO" id="GO:0008519">
    <property type="term" value="F:ammonium channel activity"/>
    <property type="evidence" value="ECO:0007669"/>
    <property type="project" value="InterPro"/>
</dbReference>
<dbReference type="InterPro" id="IPR029020">
    <property type="entry name" value="Ammonium/urea_transptr"/>
</dbReference>
<keyword evidence="4 8" id="KW-0812">Transmembrane</keyword>
<dbReference type="Gene3D" id="1.10.3430.10">
    <property type="entry name" value="Ammonium transporter AmtB like domains"/>
    <property type="match status" value="1"/>
</dbReference>
<dbReference type="Pfam" id="PF00909">
    <property type="entry name" value="Ammonium_transp"/>
    <property type="match status" value="1"/>
</dbReference>
<feature type="transmembrane region" description="Helical" evidence="8">
    <location>
        <begin position="29"/>
        <end position="46"/>
    </location>
</feature>
<keyword evidence="3" id="KW-0813">Transport</keyword>
<feature type="transmembrane region" description="Helical" evidence="8">
    <location>
        <begin position="224"/>
        <end position="250"/>
    </location>
</feature>
<dbReference type="PANTHER" id="PTHR11730">
    <property type="entry name" value="AMMONIUM TRANSPORTER"/>
    <property type="match status" value="1"/>
</dbReference>
<dbReference type="Proteomes" id="UP000298179">
    <property type="component" value="Unassembled WGS sequence"/>
</dbReference>
<evidence type="ECO:0000313" key="11">
    <source>
        <dbReference type="Proteomes" id="UP000298179"/>
    </source>
</evidence>
<evidence type="ECO:0000256" key="4">
    <source>
        <dbReference type="ARBA" id="ARBA00022692"/>
    </source>
</evidence>
<protein>
    <submittedName>
        <fullName evidence="10">Ammonium transporter</fullName>
    </submittedName>
</protein>
<dbReference type="AlphaFoldDB" id="A0A4Y8RQ90"/>
<evidence type="ECO:0000259" key="9">
    <source>
        <dbReference type="Pfam" id="PF00909"/>
    </source>
</evidence>
<comment type="similarity">
    <text evidence="2">Belongs to the ammonia transporter channel (TC 1.A.11.2) family.</text>
</comment>
<dbReference type="EMBL" id="SOZD01000002">
    <property type="protein sequence ID" value="TFF25481.1"/>
    <property type="molecule type" value="Genomic_DNA"/>
</dbReference>
<evidence type="ECO:0000256" key="6">
    <source>
        <dbReference type="ARBA" id="ARBA00023136"/>
    </source>
</evidence>
<comment type="caution">
    <text evidence="10">The sequence shown here is derived from an EMBL/GenBank/DDBJ whole genome shotgun (WGS) entry which is preliminary data.</text>
</comment>
<reference evidence="10 11" key="1">
    <citation type="submission" date="2019-03" db="EMBL/GenBank/DDBJ databases">
        <title>Jiella endophytica sp. nov., a novel endophytic bacterium isolated from root of Ficus microcarpa Linn. f.</title>
        <authorList>
            <person name="Tuo L."/>
        </authorList>
    </citation>
    <scope>NUCLEOTIDE SEQUENCE [LARGE SCALE GENOMIC DNA]</scope>
    <source>
        <strain evidence="10 11">CBS5Q-3</strain>
    </source>
</reference>
<feature type="transmembrane region" description="Helical" evidence="8">
    <location>
        <begin position="378"/>
        <end position="402"/>
    </location>
</feature>
<feature type="transmembrane region" description="Helical" evidence="8">
    <location>
        <begin position="345"/>
        <end position="366"/>
    </location>
</feature>
<dbReference type="GO" id="GO:0016020">
    <property type="term" value="C:membrane"/>
    <property type="evidence" value="ECO:0007669"/>
    <property type="project" value="UniProtKB-SubCell"/>
</dbReference>
<dbReference type="RefSeq" id="WP_134761649.1">
    <property type="nucleotide sequence ID" value="NZ_SOZD01000002.1"/>
</dbReference>
<organism evidence="10 11">
    <name type="scientific">Jiella endophytica</name>
    <dbReference type="NCBI Taxonomy" id="2558362"/>
    <lineage>
        <taxon>Bacteria</taxon>
        <taxon>Pseudomonadati</taxon>
        <taxon>Pseudomonadota</taxon>
        <taxon>Alphaproteobacteria</taxon>
        <taxon>Hyphomicrobiales</taxon>
        <taxon>Aurantimonadaceae</taxon>
        <taxon>Jiella</taxon>
    </lineage>
</organism>
<keyword evidence="5 8" id="KW-1133">Transmembrane helix</keyword>
<evidence type="ECO:0000313" key="10">
    <source>
        <dbReference type="EMBL" id="TFF25481.1"/>
    </source>
</evidence>
<keyword evidence="11" id="KW-1185">Reference proteome</keyword>
<evidence type="ECO:0000256" key="5">
    <source>
        <dbReference type="ARBA" id="ARBA00022989"/>
    </source>
</evidence>
<proteinExistence type="inferred from homology"/>
<evidence type="ECO:0000256" key="3">
    <source>
        <dbReference type="ARBA" id="ARBA00022448"/>
    </source>
</evidence>
<dbReference type="InterPro" id="IPR024041">
    <property type="entry name" value="NH4_transpt_AmtB-like_dom"/>
</dbReference>
<evidence type="ECO:0000256" key="7">
    <source>
        <dbReference type="ARBA" id="ARBA00023177"/>
    </source>
</evidence>
<dbReference type="GO" id="GO:0097272">
    <property type="term" value="P:ammonium homeostasis"/>
    <property type="evidence" value="ECO:0007669"/>
    <property type="project" value="TreeGrafter"/>
</dbReference>
<feature type="transmembrane region" description="Helical" evidence="8">
    <location>
        <begin position="182"/>
        <end position="203"/>
    </location>
</feature>
<feature type="transmembrane region" description="Helical" evidence="8">
    <location>
        <begin position="117"/>
        <end position="139"/>
    </location>
</feature>
<feature type="transmembrane region" description="Helical" evidence="8">
    <location>
        <begin position="146"/>
        <end position="167"/>
    </location>
</feature>
<keyword evidence="7" id="KW-0924">Ammonia transport</keyword>
<gene>
    <name evidence="10" type="ORF">E3C22_09025</name>
</gene>
<accession>A0A4Y8RQ90</accession>